<dbReference type="PROSITE" id="PS00108">
    <property type="entry name" value="PROTEIN_KINASE_ST"/>
    <property type="match status" value="1"/>
</dbReference>
<evidence type="ECO:0000256" key="2">
    <source>
        <dbReference type="ARBA" id="ARBA00022679"/>
    </source>
</evidence>
<name>A0AAW1Q7L8_9CHLO</name>
<comment type="caution">
    <text evidence="10">The sequence shown here is derived from an EMBL/GenBank/DDBJ whole genome shotgun (WGS) entry which is preliminary data.</text>
</comment>
<sequence length="542" mass="58049">MQIWRSKTVPEQAGDGDTGTLRRLLVNPVLVQSVAAPDAATLTISDTIVDSVTSAGLETTSSTVTASLEPEVAPLAGIPPPEPSPYQLARQARYEQEQTFGEAYPPSFAQPPMPQPPPRHLLPVAANNNNNNNAVIIGLSVASAVMALVLIASVVFCIIRRRRRQIARMQNIPMLTVSSAQLAAKEDSAMRHFELELHEKAARNVVLDSDAGGSQRDGALTGGRIPAAEQNGHEQTGVGSLAGDDLSAANSGDRLLASGDRACSLAGAASVGSLNNAGLLWDLKPEQIQLARGPDGEPVLLGAGAFGQVYRGVLNGVRPVAVKVVTDRINVRAFSNEIAILKRCRDQNIVNYLGCSSHEGRTMLVTELMARGDLYRALEDDVEDLYRWYRRGRKVALDIARGLTYLSSISVIHLDVKSPNILLAADGTAKIADVGLSRVLTKTHLSTISCVGTFAWAAPELLTGLRCTEKADIYSFGVILHEICTGLPPQRGALRKLRCPEECPEAVSQLIDQCMLPSPDERPTARQCFEQLLSTSSAPPPN</sequence>
<feature type="region of interest" description="Disordered" evidence="7">
    <location>
        <begin position="206"/>
        <end position="243"/>
    </location>
</feature>
<evidence type="ECO:0000256" key="4">
    <source>
        <dbReference type="ARBA" id="ARBA00022777"/>
    </source>
</evidence>
<keyword evidence="8" id="KW-1133">Transmembrane helix</keyword>
<evidence type="ECO:0000256" key="5">
    <source>
        <dbReference type="ARBA" id="ARBA00022840"/>
    </source>
</evidence>
<feature type="transmembrane region" description="Helical" evidence="8">
    <location>
        <begin position="134"/>
        <end position="159"/>
    </location>
</feature>
<dbReference type="EMBL" id="JALJOR010000004">
    <property type="protein sequence ID" value="KAK9818283.1"/>
    <property type="molecule type" value="Genomic_DNA"/>
</dbReference>
<dbReference type="InterPro" id="IPR051681">
    <property type="entry name" value="Ser/Thr_Kinases-Pseudokinases"/>
</dbReference>
<dbReference type="Pfam" id="PF07714">
    <property type="entry name" value="PK_Tyr_Ser-Thr"/>
    <property type="match status" value="1"/>
</dbReference>
<keyword evidence="1" id="KW-0723">Serine/threonine-protein kinase</keyword>
<dbReference type="InterPro" id="IPR011009">
    <property type="entry name" value="Kinase-like_dom_sf"/>
</dbReference>
<keyword evidence="2" id="KW-0808">Transferase</keyword>
<dbReference type="Proteomes" id="UP001489004">
    <property type="component" value="Unassembled WGS sequence"/>
</dbReference>
<protein>
    <recommendedName>
        <fullName evidence="9">Protein kinase domain-containing protein</fullName>
    </recommendedName>
</protein>
<evidence type="ECO:0000256" key="8">
    <source>
        <dbReference type="SAM" id="Phobius"/>
    </source>
</evidence>
<gene>
    <name evidence="10" type="ORF">WJX72_010061</name>
</gene>
<dbReference type="Gene3D" id="1.10.510.10">
    <property type="entry name" value="Transferase(Phosphotransferase) domain 1"/>
    <property type="match status" value="1"/>
</dbReference>
<accession>A0AAW1Q7L8</accession>
<dbReference type="InterPro" id="IPR001245">
    <property type="entry name" value="Ser-Thr/Tyr_kinase_cat_dom"/>
</dbReference>
<keyword evidence="8" id="KW-0472">Membrane</keyword>
<dbReference type="SMART" id="SM00220">
    <property type="entry name" value="S_TKc"/>
    <property type="match status" value="1"/>
</dbReference>
<keyword evidence="4" id="KW-0418">Kinase</keyword>
<evidence type="ECO:0000256" key="1">
    <source>
        <dbReference type="ARBA" id="ARBA00022527"/>
    </source>
</evidence>
<evidence type="ECO:0000313" key="10">
    <source>
        <dbReference type="EMBL" id="KAK9818283.1"/>
    </source>
</evidence>
<reference evidence="10 11" key="1">
    <citation type="journal article" date="2024" name="Nat. Commun.">
        <title>Phylogenomics reveals the evolutionary origins of lichenization in chlorophyte algae.</title>
        <authorList>
            <person name="Puginier C."/>
            <person name="Libourel C."/>
            <person name="Otte J."/>
            <person name="Skaloud P."/>
            <person name="Haon M."/>
            <person name="Grisel S."/>
            <person name="Petersen M."/>
            <person name="Berrin J.G."/>
            <person name="Delaux P.M."/>
            <person name="Dal Grande F."/>
            <person name="Keller J."/>
        </authorList>
    </citation>
    <scope>NUCLEOTIDE SEQUENCE [LARGE SCALE GENOMIC DNA]</scope>
    <source>
        <strain evidence="10 11">SAG 2043</strain>
    </source>
</reference>
<keyword evidence="5 6" id="KW-0067">ATP-binding</keyword>
<organism evidence="10 11">
    <name type="scientific">[Myrmecia] bisecta</name>
    <dbReference type="NCBI Taxonomy" id="41462"/>
    <lineage>
        <taxon>Eukaryota</taxon>
        <taxon>Viridiplantae</taxon>
        <taxon>Chlorophyta</taxon>
        <taxon>core chlorophytes</taxon>
        <taxon>Trebouxiophyceae</taxon>
        <taxon>Trebouxiales</taxon>
        <taxon>Trebouxiaceae</taxon>
        <taxon>Myrmecia</taxon>
    </lineage>
</organism>
<dbReference type="PROSITE" id="PS00107">
    <property type="entry name" value="PROTEIN_KINASE_ATP"/>
    <property type="match status" value="1"/>
</dbReference>
<dbReference type="GO" id="GO:0005524">
    <property type="term" value="F:ATP binding"/>
    <property type="evidence" value="ECO:0007669"/>
    <property type="project" value="UniProtKB-UniRule"/>
</dbReference>
<evidence type="ECO:0000256" key="3">
    <source>
        <dbReference type="ARBA" id="ARBA00022741"/>
    </source>
</evidence>
<dbReference type="InterPro" id="IPR008271">
    <property type="entry name" value="Ser/Thr_kinase_AS"/>
</dbReference>
<dbReference type="PROSITE" id="PS50011">
    <property type="entry name" value="PROTEIN_KINASE_DOM"/>
    <property type="match status" value="1"/>
</dbReference>
<dbReference type="GO" id="GO:0004674">
    <property type="term" value="F:protein serine/threonine kinase activity"/>
    <property type="evidence" value="ECO:0007669"/>
    <property type="project" value="UniProtKB-KW"/>
</dbReference>
<evidence type="ECO:0000256" key="7">
    <source>
        <dbReference type="SAM" id="MobiDB-lite"/>
    </source>
</evidence>
<evidence type="ECO:0000259" key="9">
    <source>
        <dbReference type="PROSITE" id="PS50011"/>
    </source>
</evidence>
<feature type="binding site" evidence="6">
    <location>
        <position position="323"/>
    </location>
    <ligand>
        <name>ATP</name>
        <dbReference type="ChEBI" id="CHEBI:30616"/>
    </ligand>
</feature>
<evidence type="ECO:0000313" key="11">
    <source>
        <dbReference type="Proteomes" id="UP001489004"/>
    </source>
</evidence>
<keyword evidence="11" id="KW-1185">Reference proteome</keyword>
<evidence type="ECO:0000256" key="6">
    <source>
        <dbReference type="PROSITE-ProRule" id="PRU10141"/>
    </source>
</evidence>
<keyword evidence="3 6" id="KW-0547">Nucleotide-binding</keyword>
<dbReference type="AlphaFoldDB" id="A0AAW1Q7L8"/>
<dbReference type="InterPro" id="IPR017441">
    <property type="entry name" value="Protein_kinase_ATP_BS"/>
</dbReference>
<proteinExistence type="predicted"/>
<dbReference type="SUPFAM" id="SSF56112">
    <property type="entry name" value="Protein kinase-like (PK-like)"/>
    <property type="match status" value="1"/>
</dbReference>
<feature type="domain" description="Protein kinase" evidence="9">
    <location>
        <begin position="295"/>
        <end position="534"/>
    </location>
</feature>
<dbReference type="InterPro" id="IPR000719">
    <property type="entry name" value="Prot_kinase_dom"/>
</dbReference>
<keyword evidence="8" id="KW-0812">Transmembrane</keyword>
<dbReference type="PANTHER" id="PTHR44329">
    <property type="entry name" value="SERINE/THREONINE-PROTEIN KINASE TNNI3K-RELATED"/>
    <property type="match status" value="1"/>
</dbReference>